<sequence length="497" mass="50987">MMLSAALPLFFIPLISSSGASQAVSDITPTGGWVVLACDAGSLVQDIRLVCSTSSCEHLFEGQGAIDTVIRLPETCGLGASARVTNIQVDSNQSLPSNVSAIIEHTGNITSTVFLLSVDVDFAAANSTRTGPISFSLKGYNFPADTSNSNITTRGLQTRDNWTAFNKTDSEDFPILNIDETFPLVSKDIDCDGITASVSAGFSTNIQATVSAGAIAIGTIIPPIITELAVFAGLDASVLGTLNLLASATSSIATGKVSLYSVSLAGINFPGIFSLGTIDGLQPTFGIYGELVTDLDTDVSVSVDLAYNVNNAQVFIPAAAQTLGGSFSLADTSLTLSVLPGVTSNTTVEAHIIPEVKIGLNAFSIITADVYFDVDGTATITLDLDSSANATATGDGTDAASGSVNGSVDIVAAFSTTVGVTGSIFGISDSDSDTLFSDEWTLYKTSLADSTKHDSVAICSPPASGLARHTDLTCPASSTLIADIEKIVDQVIAAAQL</sequence>
<dbReference type="EMBL" id="JARJLG010000041">
    <property type="protein sequence ID" value="KAJ7763215.1"/>
    <property type="molecule type" value="Genomic_DNA"/>
</dbReference>
<accession>A0AAD7JI77</accession>
<proteinExistence type="predicted"/>
<name>A0AAD7JI77_9AGAR</name>
<dbReference type="Proteomes" id="UP001215280">
    <property type="component" value="Unassembled WGS sequence"/>
</dbReference>
<evidence type="ECO:0000256" key="1">
    <source>
        <dbReference type="SAM" id="SignalP"/>
    </source>
</evidence>
<keyword evidence="1" id="KW-0732">Signal</keyword>
<evidence type="ECO:0000313" key="3">
    <source>
        <dbReference type="Proteomes" id="UP001215280"/>
    </source>
</evidence>
<comment type="caution">
    <text evidence="2">The sequence shown here is derived from an EMBL/GenBank/DDBJ whole genome shotgun (WGS) entry which is preliminary data.</text>
</comment>
<evidence type="ECO:0000313" key="2">
    <source>
        <dbReference type="EMBL" id="KAJ7763215.1"/>
    </source>
</evidence>
<organism evidence="2 3">
    <name type="scientific">Mycena maculata</name>
    <dbReference type="NCBI Taxonomy" id="230809"/>
    <lineage>
        <taxon>Eukaryota</taxon>
        <taxon>Fungi</taxon>
        <taxon>Dikarya</taxon>
        <taxon>Basidiomycota</taxon>
        <taxon>Agaricomycotina</taxon>
        <taxon>Agaricomycetes</taxon>
        <taxon>Agaricomycetidae</taxon>
        <taxon>Agaricales</taxon>
        <taxon>Marasmiineae</taxon>
        <taxon>Mycenaceae</taxon>
        <taxon>Mycena</taxon>
    </lineage>
</organism>
<feature type="signal peptide" evidence="1">
    <location>
        <begin position="1"/>
        <end position="17"/>
    </location>
</feature>
<dbReference type="AlphaFoldDB" id="A0AAD7JI77"/>
<protein>
    <submittedName>
        <fullName evidence="2">Uncharacterized protein</fullName>
    </submittedName>
</protein>
<gene>
    <name evidence="2" type="ORF">DFH07DRAFT_770937</name>
</gene>
<keyword evidence="3" id="KW-1185">Reference proteome</keyword>
<feature type="chain" id="PRO_5042155551" evidence="1">
    <location>
        <begin position="18"/>
        <end position="497"/>
    </location>
</feature>
<reference evidence="2" key="1">
    <citation type="submission" date="2023-03" db="EMBL/GenBank/DDBJ databases">
        <title>Massive genome expansion in bonnet fungi (Mycena s.s.) driven by repeated elements and novel gene families across ecological guilds.</title>
        <authorList>
            <consortium name="Lawrence Berkeley National Laboratory"/>
            <person name="Harder C.B."/>
            <person name="Miyauchi S."/>
            <person name="Viragh M."/>
            <person name="Kuo A."/>
            <person name="Thoen E."/>
            <person name="Andreopoulos B."/>
            <person name="Lu D."/>
            <person name="Skrede I."/>
            <person name="Drula E."/>
            <person name="Henrissat B."/>
            <person name="Morin E."/>
            <person name="Kohler A."/>
            <person name="Barry K."/>
            <person name="LaButti K."/>
            <person name="Morin E."/>
            <person name="Salamov A."/>
            <person name="Lipzen A."/>
            <person name="Mereny Z."/>
            <person name="Hegedus B."/>
            <person name="Baldrian P."/>
            <person name="Stursova M."/>
            <person name="Weitz H."/>
            <person name="Taylor A."/>
            <person name="Grigoriev I.V."/>
            <person name="Nagy L.G."/>
            <person name="Martin F."/>
            <person name="Kauserud H."/>
        </authorList>
    </citation>
    <scope>NUCLEOTIDE SEQUENCE</scope>
    <source>
        <strain evidence="2">CBHHK188m</strain>
    </source>
</reference>